<dbReference type="CDD" id="cd07185">
    <property type="entry name" value="OmpA_C-like"/>
    <property type="match status" value="1"/>
</dbReference>
<sequence length="343" mass="38019">MAIARARRGPSRADYWPGFVDAMSTLLLVFIFLSSLFMLAQFFLSQEITGKDTVLNRLNSQINELTEMLALERAKGNDLSETLASLRANLSSAEEERDRLRDLLDKGSGAESAAQGRITGLEGDLADEKRISQSAMAQVELLNQQIAALRRQIGALESALEASESRDRESQTKIADLGRRLNVALAQRVQELSRYRSDFFGRLREILAGRSDVEVVGDRFVLPAAVLFPSGTDDINDSARGELDKLAAAIKELEAQIPPEINWVIRVDGHTDVRPLSGFTRFRSNWELSAARAIAVVRYLIGQGVSPNRLVAAGFGEYQPLDPGTTEEAYARNRRIELKLTER</sequence>
<dbReference type="GO" id="GO:0016020">
    <property type="term" value="C:membrane"/>
    <property type="evidence" value="ECO:0007669"/>
    <property type="project" value="UniProtKB-UniRule"/>
</dbReference>
<evidence type="ECO:0000256" key="1">
    <source>
        <dbReference type="PROSITE-ProRule" id="PRU00473"/>
    </source>
</evidence>
<dbReference type="InterPro" id="IPR050330">
    <property type="entry name" value="Bact_OuterMem_StrucFunc"/>
</dbReference>
<gene>
    <name evidence="5" type="ORF">E4O86_10390</name>
</gene>
<comment type="caution">
    <text evidence="5">The sequence shown here is derived from an EMBL/GenBank/DDBJ whole genome shotgun (WGS) entry which is preliminary data.</text>
</comment>
<keyword evidence="1 3" id="KW-0472">Membrane</keyword>
<dbReference type="EMBL" id="SPKJ01000029">
    <property type="protein sequence ID" value="MYZ48118.1"/>
    <property type="molecule type" value="Genomic_DNA"/>
</dbReference>
<dbReference type="AlphaFoldDB" id="A0A964T472"/>
<dbReference type="InterPro" id="IPR036737">
    <property type="entry name" value="OmpA-like_sf"/>
</dbReference>
<keyword evidence="3" id="KW-1133">Transmembrane helix</keyword>
<evidence type="ECO:0000313" key="6">
    <source>
        <dbReference type="Proteomes" id="UP000773614"/>
    </source>
</evidence>
<dbReference type="Proteomes" id="UP000773614">
    <property type="component" value="Unassembled WGS sequence"/>
</dbReference>
<organism evidence="5 6">
    <name type="scientific">Propylenella binzhouense</name>
    <dbReference type="NCBI Taxonomy" id="2555902"/>
    <lineage>
        <taxon>Bacteria</taxon>
        <taxon>Pseudomonadati</taxon>
        <taxon>Pseudomonadota</taxon>
        <taxon>Alphaproteobacteria</taxon>
        <taxon>Hyphomicrobiales</taxon>
        <taxon>Propylenellaceae</taxon>
        <taxon>Propylenella</taxon>
    </lineage>
</organism>
<evidence type="ECO:0000313" key="5">
    <source>
        <dbReference type="EMBL" id="MYZ48118.1"/>
    </source>
</evidence>
<dbReference type="PROSITE" id="PS51123">
    <property type="entry name" value="OMPA_2"/>
    <property type="match status" value="1"/>
</dbReference>
<keyword evidence="6" id="KW-1185">Reference proteome</keyword>
<accession>A0A964T472</accession>
<dbReference type="InterPro" id="IPR006665">
    <property type="entry name" value="OmpA-like"/>
</dbReference>
<keyword evidence="2" id="KW-0175">Coiled coil</keyword>
<name>A0A964T472_9HYPH</name>
<proteinExistence type="predicted"/>
<dbReference type="NCBIfam" id="NF006544">
    <property type="entry name" value="PRK09039.1-3"/>
    <property type="match status" value="1"/>
</dbReference>
<dbReference type="OrthoDB" id="9815217at2"/>
<reference evidence="5" key="1">
    <citation type="submission" date="2019-03" db="EMBL/GenBank/DDBJ databases">
        <title>Afifella sp. nov., isolated from activated sludge.</title>
        <authorList>
            <person name="Li Q."/>
            <person name="Liu Y."/>
        </authorList>
    </citation>
    <scope>NUCLEOTIDE SEQUENCE</scope>
    <source>
        <strain evidence="5">L72</strain>
    </source>
</reference>
<dbReference type="PANTHER" id="PTHR30329">
    <property type="entry name" value="STATOR ELEMENT OF FLAGELLAR MOTOR COMPLEX"/>
    <property type="match status" value="1"/>
</dbReference>
<protein>
    <submittedName>
        <fullName evidence="5">Peptidoglycan -binding protein</fullName>
    </submittedName>
</protein>
<dbReference type="Gene3D" id="3.30.1330.60">
    <property type="entry name" value="OmpA-like domain"/>
    <property type="match status" value="1"/>
</dbReference>
<feature type="domain" description="OmpA-like" evidence="4">
    <location>
        <begin position="216"/>
        <end position="343"/>
    </location>
</feature>
<dbReference type="RefSeq" id="WP_161140467.1">
    <property type="nucleotide sequence ID" value="NZ_SPKJ01000029.1"/>
</dbReference>
<dbReference type="NCBIfam" id="NF006545">
    <property type="entry name" value="PRK09039.1-4"/>
    <property type="match status" value="1"/>
</dbReference>
<dbReference type="NCBIfam" id="NF006543">
    <property type="entry name" value="PRK09039.1-2"/>
    <property type="match status" value="1"/>
</dbReference>
<dbReference type="Pfam" id="PF00691">
    <property type="entry name" value="OmpA"/>
    <property type="match status" value="1"/>
</dbReference>
<dbReference type="SUPFAM" id="SSF103088">
    <property type="entry name" value="OmpA-like"/>
    <property type="match status" value="1"/>
</dbReference>
<dbReference type="PANTHER" id="PTHR30329:SF21">
    <property type="entry name" value="LIPOPROTEIN YIAD-RELATED"/>
    <property type="match status" value="1"/>
</dbReference>
<keyword evidence="3" id="KW-0812">Transmembrane</keyword>
<evidence type="ECO:0000256" key="2">
    <source>
        <dbReference type="SAM" id="Coils"/>
    </source>
</evidence>
<feature type="coiled-coil region" evidence="2">
    <location>
        <begin position="55"/>
        <end position="103"/>
    </location>
</feature>
<feature type="coiled-coil region" evidence="2">
    <location>
        <begin position="132"/>
        <end position="166"/>
    </location>
</feature>
<evidence type="ECO:0000256" key="3">
    <source>
        <dbReference type="SAM" id="Phobius"/>
    </source>
</evidence>
<evidence type="ECO:0000259" key="4">
    <source>
        <dbReference type="PROSITE" id="PS51123"/>
    </source>
</evidence>
<feature type="transmembrane region" description="Helical" evidence="3">
    <location>
        <begin position="20"/>
        <end position="44"/>
    </location>
</feature>